<sequence length="593" mass="68013">MGIRGLQSFIERNCPPNCVQRVDIAELAEDFRESHQEQPTIVFDGASILRFIYNGLDWVSGGQFTEFFEELEKFVSKFKAIGIKPVVFFGGTKHNDDTYEEWREKSFKKLEKVHELFGDLERRSADAVNANSQLFRFPVNLGVSLYLKEKLNTEIKIVAKHESEIAEYAKSKNCMAIFGQDTDFLIYEGAPYYLSAQHFDLETMTTRHYDQKNLAKHLGIRISQLPLLAALAGNNEELKRFHTSLCRGYARFDRLFPALGKYISTLPADQSLIGALPRIANRVFGDESQSEILLRSICAYLPKPEEDLDDEIDYPHWRNILKKAEELHKEGENSAVILNVMTGRPYRCSVVTEDLRRQDLPPSAACLRSLRQRMYGILLMEKPADLKPRFVEEWSPEKGDISRVAHSHLVRPTPPTDHHPGLLALWGDDRTEKMQTIRWRLFAGAISPKLDPEILSDLPENLVLPYAALFYLYEEKVLYKWEIETLLLISLILPSMSLQSLRDLPSGPINGRGVQVATIYMRSLQTTVRLMSACGFPLSRKEVYQHAYFDGKLFQVKYHQIQSDPSVASLCENKRLYFLTPIEHFEAISSKKP</sequence>
<evidence type="ECO:0008006" key="4">
    <source>
        <dbReference type="Google" id="ProtNLM"/>
    </source>
</evidence>
<dbReference type="PANTHER" id="PTHR15976">
    <property type="entry name" value="CONSTITUTIVE COACTIVATOR OF PEROXISOME PROLIFERATOR-ACTIVATED RECEPTOR GAMMA"/>
    <property type="match status" value="1"/>
</dbReference>
<dbReference type="GO" id="GO:0005634">
    <property type="term" value="C:nucleus"/>
    <property type="evidence" value="ECO:0007669"/>
    <property type="project" value="TreeGrafter"/>
</dbReference>
<proteinExistence type="inferred from homology"/>
<dbReference type="InterPro" id="IPR026784">
    <property type="entry name" value="Coact_PPARg"/>
</dbReference>
<protein>
    <recommendedName>
        <fullName evidence="4">Constitutive coactivator of peroxisome proliferator-activated receptor gamma</fullName>
    </recommendedName>
</protein>
<evidence type="ECO:0000313" key="3">
    <source>
        <dbReference type="Proteomes" id="UP001152759"/>
    </source>
</evidence>
<evidence type="ECO:0000313" key="2">
    <source>
        <dbReference type="EMBL" id="CAH0391837.1"/>
    </source>
</evidence>
<comment type="similarity">
    <text evidence="1">Belongs to the constitutive coactivator of PPAR-gamma family.</text>
</comment>
<evidence type="ECO:0000256" key="1">
    <source>
        <dbReference type="ARBA" id="ARBA00009495"/>
    </source>
</evidence>
<keyword evidence="3" id="KW-1185">Reference proteome</keyword>
<dbReference type="SUPFAM" id="SSF88723">
    <property type="entry name" value="PIN domain-like"/>
    <property type="match status" value="1"/>
</dbReference>
<dbReference type="PANTHER" id="PTHR15976:SF17">
    <property type="entry name" value="CONSTITUTIVE COACTIVATOR OF PEROXISOME PROLIFERATOR-ACTIVATED RECEPTOR GAMMA"/>
    <property type="match status" value="1"/>
</dbReference>
<name>A0A9P0F4J2_BEMTA</name>
<dbReference type="Proteomes" id="UP001152759">
    <property type="component" value="Chromosome 6"/>
</dbReference>
<dbReference type="AlphaFoldDB" id="A0A9P0F4J2"/>
<dbReference type="Gene3D" id="3.40.50.1010">
    <property type="entry name" value="5'-nuclease"/>
    <property type="match status" value="1"/>
</dbReference>
<dbReference type="EMBL" id="OU963867">
    <property type="protein sequence ID" value="CAH0391837.1"/>
    <property type="molecule type" value="Genomic_DNA"/>
</dbReference>
<accession>A0A9P0F4J2</accession>
<feature type="non-terminal residue" evidence="2">
    <location>
        <position position="1"/>
    </location>
</feature>
<organism evidence="2 3">
    <name type="scientific">Bemisia tabaci</name>
    <name type="common">Sweetpotato whitefly</name>
    <name type="synonym">Aleurodes tabaci</name>
    <dbReference type="NCBI Taxonomy" id="7038"/>
    <lineage>
        <taxon>Eukaryota</taxon>
        <taxon>Metazoa</taxon>
        <taxon>Ecdysozoa</taxon>
        <taxon>Arthropoda</taxon>
        <taxon>Hexapoda</taxon>
        <taxon>Insecta</taxon>
        <taxon>Pterygota</taxon>
        <taxon>Neoptera</taxon>
        <taxon>Paraneoptera</taxon>
        <taxon>Hemiptera</taxon>
        <taxon>Sternorrhyncha</taxon>
        <taxon>Aleyrodoidea</taxon>
        <taxon>Aleyrodidae</taxon>
        <taxon>Aleyrodinae</taxon>
        <taxon>Bemisia</taxon>
    </lineage>
</organism>
<dbReference type="InterPro" id="IPR029060">
    <property type="entry name" value="PIN-like_dom_sf"/>
</dbReference>
<gene>
    <name evidence="2" type="ORF">BEMITA_LOCUS10421</name>
</gene>
<reference evidence="2" key="1">
    <citation type="submission" date="2021-12" db="EMBL/GenBank/DDBJ databases">
        <authorList>
            <person name="King R."/>
        </authorList>
    </citation>
    <scope>NUCLEOTIDE SEQUENCE</scope>
</reference>